<keyword evidence="4 5" id="KW-0472">Membrane</keyword>
<dbReference type="GO" id="GO:0016020">
    <property type="term" value="C:membrane"/>
    <property type="evidence" value="ECO:0007669"/>
    <property type="project" value="UniProtKB-SubCell"/>
</dbReference>
<feature type="transmembrane region" description="Helical" evidence="5">
    <location>
        <begin position="305"/>
        <end position="327"/>
    </location>
</feature>
<feature type="transmembrane region" description="Helical" evidence="5">
    <location>
        <begin position="143"/>
        <end position="164"/>
    </location>
</feature>
<dbReference type="AlphaFoldDB" id="A0A8H3UYD0"/>
<dbReference type="PANTHER" id="PTHR23507:SF1">
    <property type="entry name" value="FI18259P1-RELATED"/>
    <property type="match status" value="1"/>
</dbReference>
<dbReference type="PANTHER" id="PTHR23507">
    <property type="entry name" value="ZGC:174356"/>
    <property type="match status" value="1"/>
</dbReference>
<dbReference type="SUPFAM" id="SSF103473">
    <property type="entry name" value="MFS general substrate transporter"/>
    <property type="match status" value="1"/>
</dbReference>
<feature type="transmembrane region" description="Helical" evidence="5">
    <location>
        <begin position="208"/>
        <end position="231"/>
    </location>
</feature>
<evidence type="ECO:0008006" key="8">
    <source>
        <dbReference type="Google" id="ProtNLM"/>
    </source>
</evidence>
<dbReference type="GO" id="GO:0022857">
    <property type="term" value="F:transmembrane transporter activity"/>
    <property type="evidence" value="ECO:0007669"/>
    <property type="project" value="TreeGrafter"/>
</dbReference>
<keyword evidence="3 5" id="KW-1133">Transmembrane helix</keyword>
<feature type="transmembrane region" description="Helical" evidence="5">
    <location>
        <begin position="237"/>
        <end position="257"/>
    </location>
</feature>
<protein>
    <recommendedName>
        <fullName evidence="8">MFS general substrate transporter</fullName>
    </recommendedName>
</protein>
<feature type="transmembrane region" description="Helical" evidence="5">
    <location>
        <begin position="441"/>
        <end position="462"/>
    </location>
</feature>
<proteinExistence type="predicted"/>
<feature type="transmembrane region" description="Helical" evidence="5">
    <location>
        <begin position="347"/>
        <end position="371"/>
    </location>
</feature>
<feature type="transmembrane region" description="Helical" evidence="5">
    <location>
        <begin position="176"/>
        <end position="196"/>
    </location>
</feature>
<comment type="caution">
    <text evidence="6">The sequence shown here is derived from an EMBL/GenBank/DDBJ whole genome shotgun (WGS) entry which is preliminary data.</text>
</comment>
<sequence>MVTTSPIRRASAQKLGAEEGDDSSRQLIWQRRVQRLKSHFSTFSAIYLCGFFLFCIDTPMFMIESSKLRALEAGVCREYYRHVGNAIILPDGSIPENLCKVHEIQQSLAKLRGVQGFLEEIPGLFLAIPYGILADARGGKVTIILAMFGVALSESWVLTVLLFPNVFPVRATWFSPLFRILGGGIPVIVGSCWAMFAGFSPPNLRTRIFFYIGIVQMATQLVGPMVGLLLMETVGPYITYFLGIWLQVLGLPILLLLPSTIAKNEQVLENDLDAPIAISPEWNLTNIREQFNGLLVHFKDSVFPLLRPTIIIGLLAMFVNCLVQPILQILMQYMSVKFHWPISQTSYIISIRAIVQIAILVAVLPYLHHIFTKRVAIPATADLYVARTSITFLITGALAMGLAAHAPSFMIALIVFSVGSGFTQAMRSFMTSLVPRHEIGLLYTIMAIFDSIGALTATPLLAYSFSYGISKGGMLIGLPFFIVAGMYCISGVSVWCLNARLENESCHDCGEEEALLGAG</sequence>
<accession>A0A8H3UYD0</accession>
<evidence type="ECO:0000256" key="3">
    <source>
        <dbReference type="ARBA" id="ARBA00022989"/>
    </source>
</evidence>
<feature type="transmembrane region" description="Helical" evidence="5">
    <location>
        <begin position="45"/>
        <end position="63"/>
    </location>
</feature>
<reference evidence="6 7" key="1">
    <citation type="submission" date="2019-07" db="EMBL/GenBank/DDBJ databases">
        <title>Venturia inaequalis Genome Resource.</title>
        <authorList>
            <person name="Lichtner F.J."/>
        </authorList>
    </citation>
    <scope>NUCLEOTIDE SEQUENCE [LARGE SCALE GENOMIC DNA]</scope>
    <source>
        <strain evidence="6 7">DMI_063113</strain>
    </source>
</reference>
<evidence type="ECO:0000256" key="5">
    <source>
        <dbReference type="SAM" id="Phobius"/>
    </source>
</evidence>
<organism evidence="6 7">
    <name type="scientific">Venturia inaequalis</name>
    <name type="common">Apple scab fungus</name>
    <dbReference type="NCBI Taxonomy" id="5025"/>
    <lineage>
        <taxon>Eukaryota</taxon>
        <taxon>Fungi</taxon>
        <taxon>Dikarya</taxon>
        <taxon>Ascomycota</taxon>
        <taxon>Pezizomycotina</taxon>
        <taxon>Dothideomycetes</taxon>
        <taxon>Pleosporomycetidae</taxon>
        <taxon>Venturiales</taxon>
        <taxon>Venturiaceae</taxon>
        <taxon>Venturia</taxon>
    </lineage>
</organism>
<dbReference type="Proteomes" id="UP000490939">
    <property type="component" value="Unassembled WGS sequence"/>
</dbReference>
<dbReference type="EMBL" id="WNWR01000454">
    <property type="protein sequence ID" value="KAE9978000.1"/>
    <property type="molecule type" value="Genomic_DNA"/>
</dbReference>
<feature type="transmembrane region" description="Helical" evidence="5">
    <location>
        <begin position="383"/>
        <end position="403"/>
    </location>
</feature>
<dbReference type="InterPro" id="IPR036259">
    <property type="entry name" value="MFS_trans_sf"/>
</dbReference>
<evidence type="ECO:0000313" key="6">
    <source>
        <dbReference type="EMBL" id="KAE9978000.1"/>
    </source>
</evidence>
<keyword evidence="7" id="KW-1185">Reference proteome</keyword>
<evidence type="ECO:0000256" key="2">
    <source>
        <dbReference type="ARBA" id="ARBA00022692"/>
    </source>
</evidence>
<feature type="transmembrane region" description="Helical" evidence="5">
    <location>
        <begin position="474"/>
        <end position="497"/>
    </location>
</feature>
<keyword evidence="2 5" id="KW-0812">Transmembrane</keyword>
<name>A0A8H3UYD0_VENIN</name>
<gene>
    <name evidence="6" type="ORF">EG327_007532</name>
</gene>
<dbReference type="Gene3D" id="1.20.1250.20">
    <property type="entry name" value="MFS general substrate transporter like domains"/>
    <property type="match status" value="1"/>
</dbReference>
<evidence type="ECO:0000313" key="7">
    <source>
        <dbReference type="Proteomes" id="UP000490939"/>
    </source>
</evidence>
<comment type="subcellular location">
    <subcellularLocation>
        <location evidence="1">Membrane</location>
        <topology evidence="1">Multi-pass membrane protein</topology>
    </subcellularLocation>
</comment>
<evidence type="ECO:0000256" key="4">
    <source>
        <dbReference type="ARBA" id="ARBA00023136"/>
    </source>
</evidence>
<evidence type="ECO:0000256" key="1">
    <source>
        <dbReference type="ARBA" id="ARBA00004141"/>
    </source>
</evidence>